<dbReference type="AlphaFoldDB" id="A0A5M8QGA0"/>
<organism evidence="1 2">
    <name type="scientific">Dyadobacter flavalbus</name>
    <dbReference type="NCBI Taxonomy" id="2579942"/>
    <lineage>
        <taxon>Bacteria</taxon>
        <taxon>Pseudomonadati</taxon>
        <taxon>Bacteroidota</taxon>
        <taxon>Cytophagia</taxon>
        <taxon>Cytophagales</taxon>
        <taxon>Spirosomataceae</taxon>
        <taxon>Dyadobacter</taxon>
    </lineage>
</organism>
<dbReference type="OrthoDB" id="594666at2"/>
<reference evidence="1 2" key="1">
    <citation type="submission" date="2019-05" db="EMBL/GenBank/DDBJ databases">
        <authorList>
            <person name="Qu J.-H."/>
        </authorList>
    </citation>
    <scope>NUCLEOTIDE SEQUENCE [LARGE SCALE GENOMIC DNA]</scope>
    <source>
        <strain evidence="1 2">NS28</strain>
    </source>
</reference>
<dbReference type="Proteomes" id="UP000323994">
    <property type="component" value="Unassembled WGS sequence"/>
</dbReference>
<dbReference type="EMBL" id="VBSN01000069">
    <property type="protein sequence ID" value="KAA6433960.1"/>
    <property type="molecule type" value="Genomic_DNA"/>
</dbReference>
<dbReference type="RefSeq" id="WP_139014132.1">
    <property type="nucleotide sequence ID" value="NZ_VBSN01000069.1"/>
</dbReference>
<keyword evidence="2" id="KW-1185">Reference proteome</keyword>
<proteinExistence type="predicted"/>
<protein>
    <recommendedName>
        <fullName evidence="3">Tetratricopeptide repeat protein</fullName>
    </recommendedName>
</protein>
<comment type="caution">
    <text evidence="1">The sequence shown here is derived from an EMBL/GenBank/DDBJ whole genome shotgun (WGS) entry which is preliminary data.</text>
</comment>
<accession>A0A5M8QGA0</accession>
<name>A0A5M8QGA0_9BACT</name>
<gene>
    <name evidence="1" type="ORF">FEM33_21955</name>
</gene>
<sequence>MAIIEKEAFSQLVKRPSGINADIIPQLEATIKAFPYCQISYSLLAKASSLAGTEKLEETRPRAAAYALSRIALQQLVESNTERYDATVNIEEAIEALEKPLAEHNNEVVLTELVTEEIVPAQQQKSEEQKKQQQIIEGFMKKNPRIIRQENNLEAVSIDLSGRVAESGSGSIETEAFAKILLRQGKIEKAIDLYQKLILKKPEKSNYFAKKLSELYSDVK</sequence>
<evidence type="ECO:0000313" key="2">
    <source>
        <dbReference type="Proteomes" id="UP000323994"/>
    </source>
</evidence>
<evidence type="ECO:0000313" key="1">
    <source>
        <dbReference type="EMBL" id="KAA6433960.1"/>
    </source>
</evidence>
<evidence type="ECO:0008006" key="3">
    <source>
        <dbReference type="Google" id="ProtNLM"/>
    </source>
</evidence>